<dbReference type="Proteomes" id="UP000607653">
    <property type="component" value="Unassembled WGS sequence"/>
</dbReference>
<accession>A0A822ZYS5</accession>
<gene>
    <name evidence="2" type="ORF">HUJ06_017923</name>
</gene>
<evidence type="ECO:0000313" key="3">
    <source>
        <dbReference type="Proteomes" id="UP000607653"/>
    </source>
</evidence>
<sequence>MGEEPQVWSFGEEPQGSSIIVWTPRPSSPAAVQTSTVSGPSSPTAIIGPSQSLSRPTAPHDEDTLPHKVLPLSDVLQRATIVSLDADPPPQPVPRHVSSSS</sequence>
<proteinExistence type="predicted"/>
<feature type="compositionally biased region" description="Polar residues" evidence="1">
    <location>
        <begin position="30"/>
        <end position="55"/>
    </location>
</feature>
<dbReference type="EMBL" id="DUZY01000008">
    <property type="protein sequence ID" value="DAD47986.1"/>
    <property type="molecule type" value="Genomic_DNA"/>
</dbReference>
<name>A0A822ZYS5_NELNU</name>
<dbReference type="AlphaFoldDB" id="A0A822ZYS5"/>
<evidence type="ECO:0000256" key="1">
    <source>
        <dbReference type="SAM" id="MobiDB-lite"/>
    </source>
</evidence>
<protein>
    <submittedName>
        <fullName evidence="2">Uncharacterized protein</fullName>
    </submittedName>
</protein>
<feature type="region of interest" description="Disordered" evidence="1">
    <location>
        <begin position="24"/>
        <end position="66"/>
    </location>
</feature>
<keyword evidence="3" id="KW-1185">Reference proteome</keyword>
<organism evidence="2 3">
    <name type="scientific">Nelumbo nucifera</name>
    <name type="common">Sacred lotus</name>
    <dbReference type="NCBI Taxonomy" id="4432"/>
    <lineage>
        <taxon>Eukaryota</taxon>
        <taxon>Viridiplantae</taxon>
        <taxon>Streptophyta</taxon>
        <taxon>Embryophyta</taxon>
        <taxon>Tracheophyta</taxon>
        <taxon>Spermatophyta</taxon>
        <taxon>Magnoliopsida</taxon>
        <taxon>Proteales</taxon>
        <taxon>Nelumbonaceae</taxon>
        <taxon>Nelumbo</taxon>
    </lineage>
</organism>
<reference evidence="2 3" key="1">
    <citation type="journal article" date="2020" name="Mol. Biol. Evol.">
        <title>Distinct Expression and Methylation Patterns for Genes with Different Fates following a Single Whole-Genome Duplication in Flowering Plants.</title>
        <authorList>
            <person name="Shi T."/>
            <person name="Rahmani R.S."/>
            <person name="Gugger P.F."/>
            <person name="Wang M."/>
            <person name="Li H."/>
            <person name="Zhang Y."/>
            <person name="Li Z."/>
            <person name="Wang Q."/>
            <person name="Van de Peer Y."/>
            <person name="Marchal K."/>
            <person name="Chen J."/>
        </authorList>
    </citation>
    <scope>NUCLEOTIDE SEQUENCE [LARGE SCALE GENOMIC DNA]</scope>
    <source>
        <tissue evidence="2">Leaf</tissue>
    </source>
</reference>
<comment type="caution">
    <text evidence="2">The sequence shown here is derived from an EMBL/GenBank/DDBJ whole genome shotgun (WGS) entry which is preliminary data.</text>
</comment>
<evidence type="ECO:0000313" key="2">
    <source>
        <dbReference type="EMBL" id="DAD47986.1"/>
    </source>
</evidence>